<dbReference type="PROSITE" id="PS50053">
    <property type="entry name" value="UBIQUITIN_2"/>
    <property type="match status" value="1"/>
</dbReference>
<dbReference type="AlphaFoldDB" id="A0AAV1HY94"/>
<evidence type="ECO:0000259" key="1">
    <source>
        <dbReference type="PROSITE" id="PS50053"/>
    </source>
</evidence>
<dbReference type="InterPro" id="IPR029071">
    <property type="entry name" value="Ubiquitin-like_domsf"/>
</dbReference>
<reference evidence="2 3" key="1">
    <citation type="submission" date="2023-10" db="EMBL/GenBank/DDBJ databases">
        <authorList>
            <person name="Maclean D."/>
            <person name="Macfadyen A."/>
        </authorList>
    </citation>
    <scope>NUCLEOTIDE SEQUENCE [LARGE SCALE GENOMIC DNA]</scope>
</reference>
<name>A0AAV1HY94_9CHLO</name>
<dbReference type="EMBL" id="CAUYUE010000003">
    <property type="protein sequence ID" value="CAK0755405.1"/>
    <property type="molecule type" value="Genomic_DNA"/>
</dbReference>
<accession>A0AAV1HY94</accession>
<comment type="caution">
    <text evidence="2">The sequence shown here is derived from an EMBL/GenBank/DDBJ whole genome shotgun (WGS) entry which is preliminary data.</text>
</comment>
<dbReference type="InterPro" id="IPR000626">
    <property type="entry name" value="Ubiquitin-like_dom"/>
</dbReference>
<sequence length="54" mass="6222">MNAYCERQGHPEKSVIFLYDGRRIREEDTPNELGMEEDDNQLDVMMAQEGGCCP</sequence>
<proteinExistence type="predicted"/>
<keyword evidence="3" id="KW-1185">Reference proteome</keyword>
<dbReference type="PANTHER" id="PTHR10562">
    <property type="entry name" value="SMALL UBIQUITIN-RELATED MODIFIER"/>
    <property type="match status" value="1"/>
</dbReference>
<organism evidence="2 3">
    <name type="scientific">Coccomyxa viridis</name>
    <dbReference type="NCBI Taxonomy" id="1274662"/>
    <lineage>
        <taxon>Eukaryota</taxon>
        <taxon>Viridiplantae</taxon>
        <taxon>Chlorophyta</taxon>
        <taxon>core chlorophytes</taxon>
        <taxon>Trebouxiophyceae</taxon>
        <taxon>Trebouxiophyceae incertae sedis</taxon>
        <taxon>Coccomyxaceae</taxon>
        <taxon>Coccomyxa</taxon>
    </lineage>
</organism>
<dbReference type="InterPro" id="IPR022617">
    <property type="entry name" value="Rad60/SUMO-like_dom"/>
</dbReference>
<dbReference type="Pfam" id="PF11976">
    <property type="entry name" value="Rad60-SLD"/>
    <property type="match status" value="1"/>
</dbReference>
<dbReference type="Proteomes" id="UP001314263">
    <property type="component" value="Unassembled WGS sequence"/>
</dbReference>
<evidence type="ECO:0000313" key="3">
    <source>
        <dbReference type="Proteomes" id="UP001314263"/>
    </source>
</evidence>
<evidence type="ECO:0000313" key="2">
    <source>
        <dbReference type="EMBL" id="CAK0755405.1"/>
    </source>
</evidence>
<gene>
    <name evidence="2" type="ORF">CVIRNUC_002372</name>
</gene>
<feature type="domain" description="Ubiquitin-like" evidence="1">
    <location>
        <begin position="1"/>
        <end position="50"/>
    </location>
</feature>
<dbReference type="SUPFAM" id="SSF54236">
    <property type="entry name" value="Ubiquitin-like"/>
    <property type="match status" value="1"/>
</dbReference>
<protein>
    <recommendedName>
        <fullName evidence="1">Ubiquitin-like domain-containing protein</fullName>
    </recommendedName>
</protein>
<dbReference type="Gene3D" id="3.10.20.90">
    <property type="entry name" value="Phosphatidylinositol 3-kinase Catalytic Subunit, Chain A, domain 1"/>
    <property type="match status" value="1"/>
</dbReference>